<dbReference type="SUPFAM" id="SSF63825">
    <property type="entry name" value="YWTD domain"/>
    <property type="match status" value="1"/>
</dbReference>
<feature type="repeat" description="LDL-receptor class B" evidence="4">
    <location>
        <begin position="1"/>
        <end position="42"/>
    </location>
</feature>
<proteinExistence type="predicted"/>
<accession>A0AAE0W4P8</accession>
<dbReference type="PANTHER" id="PTHR46343">
    <property type="entry name" value="HYR DOMAIN-CONTAINING PROTEIN"/>
    <property type="match status" value="1"/>
</dbReference>
<dbReference type="InterPro" id="IPR000436">
    <property type="entry name" value="Sushi_SCR_CCP_dom"/>
</dbReference>
<dbReference type="SUPFAM" id="SSF57535">
    <property type="entry name" value="Complement control module/SCR domain"/>
    <property type="match status" value="4"/>
</dbReference>
<evidence type="ECO:0000313" key="9">
    <source>
        <dbReference type="Proteomes" id="UP001195483"/>
    </source>
</evidence>
<keyword evidence="3" id="KW-0768">Sushi</keyword>
<protein>
    <submittedName>
        <fullName evidence="8">Uncharacterized protein</fullName>
    </submittedName>
</protein>
<organism evidence="8 9">
    <name type="scientific">Potamilus streckersoni</name>
    <dbReference type="NCBI Taxonomy" id="2493646"/>
    <lineage>
        <taxon>Eukaryota</taxon>
        <taxon>Metazoa</taxon>
        <taxon>Spiralia</taxon>
        <taxon>Lophotrochozoa</taxon>
        <taxon>Mollusca</taxon>
        <taxon>Bivalvia</taxon>
        <taxon>Autobranchia</taxon>
        <taxon>Heteroconchia</taxon>
        <taxon>Palaeoheterodonta</taxon>
        <taxon>Unionida</taxon>
        <taxon>Unionoidea</taxon>
        <taxon>Unionidae</taxon>
        <taxon>Ambleminae</taxon>
        <taxon>Lampsilini</taxon>
        <taxon>Potamilus</taxon>
    </lineage>
</organism>
<dbReference type="SUPFAM" id="SSF57196">
    <property type="entry name" value="EGF/Laminin"/>
    <property type="match status" value="1"/>
</dbReference>
<dbReference type="InterPro" id="IPR011042">
    <property type="entry name" value="6-blade_b-propeller_TolB-like"/>
</dbReference>
<dbReference type="CDD" id="cd00033">
    <property type="entry name" value="CCP"/>
    <property type="match status" value="4"/>
</dbReference>
<dbReference type="InterPro" id="IPR035976">
    <property type="entry name" value="Sushi/SCR/CCP_sf"/>
</dbReference>
<feature type="domain" description="Sushi" evidence="7">
    <location>
        <begin position="345"/>
        <end position="405"/>
    </location>
</feature>
<keyword evidence="5" id="KW-0472">Membrane</keyword>
<dbReference type="Gene3D" id="2.10.70.10">
    <property type="entry name" value="Complement Module, domain 1"/>
    <property type="match status" value="4"/>
</dbReference>
<keyword evidence="1" id="KW-0677">Repeat</keyword>
<dbReference type="PROSITE" id="PS50923">
    <property type="entry name" value="SUSHI"/>
    <property type="match status" value="3"/>
</dbReference>
<evidence type="ECO:0000313" key="8">
    <source>
        <dbReference type="EMBL" id="KAK3600150.1"/>
    </source>
</evidence>
<feature type="domain" description="HYR" evidence="6">
    <location>
        <begin position="194"/>
        <end position="276"/>
    </location>
</feature>
<dbReference type="Gene3D" id="2.120.10.30">
    <property type="entry name" value="TolB, C-terminal domain"/>
    <property type="match status" value="1"/>
</dbReference>
<dbReference type="Pfam" id="PF00084">
    <property type="entry name" value="Sushi"/>
    <property type="match status" value="4"/>
</dbReference>
<evidence type="ECO:0000259" key="6">
    <source>
        <dbReference type="PROSITE" id="PS50825"/>
    </source>
</evidence>
<reference evidence="8" key="1">
    <citation type="journal article" date="2021" name="Genome Biol. Evol.">
        <title>A High-Quality Reference Genome for a Parasitic Bivalve with Doubly Uniparental Inheritance (Bivalvia: Unionida).</title>
        <authorList>
            <person name="Smith C.H."/>
        </authorList>
    </citation>
    <scope>NUCLEOTIDE SEQUENCE</scope>
    <source>
        <strain evidence="8">CHS0354</strain>
    </source>
</reference>
<evidence type="ECO:0000256" key="5">
    <source>
        <dbReference type="SAM" id="Phobius"/>
    </source>
</evidence>
<keyword evidence="9" id="KW-1185">Reference proteome</keyword>
<feature type="transmembrane region" description="Helical" evidence="5">
    <location>
        <begin position="494"/>
        <end position="516"/>
    </location>
</feature>
<keyword evidence="2 3" id="KW-1015">Disulfide bond</keyword>
<evidence type="ECO:0000256" key="3">
    <source>
        <dbReference type="PROSITE-ProRule" id="PRU00302"/>
    </source>
</evidence>
<dbReference type="InterPro" id="IPR000033">
    <property type="entry name" value="LDLR_classB_rpt"/>
</dbReference>
<evidence type="ECO:0000256" key="2">
    <source>
        <dbReference type="ARBA" id="ARBA00023157"/>
    </source>
</evidence>
<dbReference type="InterPro" id="IPR003410">
    <property type="entry name" value="HYR_dom"/>
</dbReference>
<gene>
    <name evidence="8" type="ORF">CHS0354_012273</name>
</gene>
<dbReference type="InterPro" id="IPR013783">
    <property type="entry name" value="Ig-like_fold"/>
</dbReference>
<evidence type="ECO:0000259" key="7">
    <source>
        <dbReference type="PROSITE" id="PS50923"/>
    </source>
</evidence>
<keyword evidence="5" id="KW-0812">Transmembrane</keyword>
<dbReference type="PANTHER" id="PTHR46343:SF2">
    <property type="entry name" value="SUSHI_VON WILLEBRAND FACTOR TYPE A_EGF_PENTRAXIN DOMAIN-CONTAINING 1"/>
    <property type="match status" value="1"/>
</dbReference>
<keyword evidence="5" id="KW-1133">Transmembrane helix</keyword>
<reference evidence="8" key="3">
    <citation type="submission" date="2023-05" db="EMBL/GenBank/DDBJ databases">
        <authorList>
            <person name="Smith C.H."/>
        </authorList>
    </citation>
    <scope>NUCLEOTIDE SEQUENCE</scope>
    <source>
        <strain evidence="8">CHS0354</strain>
        <tissue evidence="8">Mantle</tissue>
    </source>
</reference>
<feature type="disulfide bond" evidence="3">
    <location>
        <begin position="347"/>
        <end position="390"/>
    </location>
</feature>
<reference evidence="8" key="2">
    <citation type="journal article" date="2021" name="Genome Biol. Evol.">
        <title>Developing a high-quality reference genome for a parasitic bivalve with doubly uniparental inheritance (Bivalvia: Unionida).</title>
        <authorList>
            <person name="Smith C.H."/>
        </authorList>
    </citation>
    <scope>NUCLEOTIDE SEQUENCE</scope>
    <source>
        <strain evidence="8">CHS0354</strain>
        <tissue evidence="8">Mantle</tissue>
    </source>
</reference>
<comment type="caution">
    <text evidence="8">The sequence shown here is derived from an EMBL/GenBank/DDBJ whole genome shotgun (WGS) entry which is preliminary data.</text>
</comment>
<dbReference type="PROSITE" id="PS50825">
    <property type="entry name" value="HYR"/>
    <property type="match status" value="1"/>
</dbReference>
<dbReference type="InterPro" id="IPR043555">
    <property type="entry name" value="SRPX-like"/>
</dbReference>
<feature type="domain" description="Sushi" evidence="7">
    <location>
        <begin position="406"/>
        <end position="470"/>
    </location>
</feature>
<dbReference type="PROSITE" id="PS51120">
    <property type="entry name" value="LDLRB"/>
    <property type="match status" value="1"/>
</dbReference>
<dbReference type="Gene3D" id="2.60.40.10">
    <property type="entry name" value="Immunoglobulins"/>
    <property type="match status" value="1"/>
</dbReference>
<dbReference type="AlphaFoldDB" id="A0AAE0W4P8"/>
<name>A0AAE0W4P8_9BIVA</name>
<comment type="caution">
    <text evidence="3">Lacks conserved residue(s) required for the propagation of feature annotation.</text>
</comment>
<feature type="domain" description="Sushi" evidence="7">
    <location>
        <begin position="132"/>
        <end position="195"/>
    </location>
</feature>
<evidence type="ECO:0000256" key="4">
    <source>
        <dbReference type="PROSITE-ProRule" id="PRU00461"/>
    </source>
</evidence>
<dbReference type="Pfam" id="PF14670">
    <property type="entry name" value="FXa_inhibition"/>
    <property type="match status" value="1"/>
</dbReference>
<sequence length="555" mass="58106">MYWCDANTDKIEKANVDGSNRQPIYQAPQAAHFFGIVLYQSFLYYTDWMKGSVMRINTDGSGLIPVGPPTFGRLNDIHVHKNGFGPQGINGCSNGRGGCSHFCFPRPGGSKVCACPDGMTLQPGGVTCGTSIPCQALQTPMNGQMSPANCTTNSSTPGAQCTVTCNPGFIADISTISCLSNGQWSNYGAPILCRDTQPPTLTCPQNTNVAVPKGKQSVQVTWTAPTATDNSGQAVTLFQTMQSGTTLTEGTYPVTAVATDSSGHTSSCSFTITVTVTHCPQYTPPLNSYVVSGMCSDYYGAVCRIACNPGYQLSGGTTSLGQITCDIDANQRPLWTPNGLSCLALTCPQLTQPPNALLTGCTSPFNVGSVCSQQCQVGSTRTSGSDSRTCLNDGTWSGQPIQCSSQPCPPLIQPVSGSVMPIACTQQQQNVGVICNITCQAGLQLIGASQVTCLASGQWSNMGVPILCTSSGAYNPQGQTRSGSVTDSTTNTAVVAGVVVGIVLLVAIVLGTFIYYKKMQMTVLMTSGGIPMQTMSNTISTGEDNPVYQFGEKDA</sequence>
<dbReference type="SMART" id="SM00032">
    <property type="entry name" value="CCP"/>
    <property type="match status" value="4"/>
</dbReference>
<dbReference type="EMBL" id="JAEAOA010000746">
    <property type="protein sequence ID" value="KAK3600150.1"/>
    <property type="molecule type" value="Genomic_DNA"/>
</dbReference>
<dbReference type="Pfam" id="PF02494">
    <property type="entry name" value="HYR"/>
    <property type="match status" value="1"/>
</dbReference>
<evidence type="ECO:0000256" key="1">
    <source>
        <dbReference type="ARBA" id="ARBA00022737"/>
    </source>
</evidence>
<dbReference type="Proteomes" id="UP001195483">
    <property type="component" value="Unassembled WGS sequence"/>
</dbReference>